<dbReference type="Pfam" id="PF19276">
    <property type="entry name" value="HD_assoc_2"/>
    <property type="match status" value="1"/>
</dbReference>
<comment type="caution">
    <text evidence="2">The sequence shown here is derived from an EMBL/GenBank/DDBJ whole genome shotgun (WGS) entry which is preliminary data.</text>
</comment>
<dbReference type="InterPro" id="IPR050135">
    <property type="entry name" value="dGTPase-like"/>
</dbReference>
<keyword evidence="3" id="KW-1185">Reference proteome</keyword>
<evidence type="ECO:0000313" key="2">
    <source>
        <dbReference type="EMBL" id="TCJ18110.1"/>
    </source>
</evidence>
<dbReference type="CDD" id="cd00077">
    <property type="entry name" value="HDc"/>
    <property type="match status" value="1"/>
</dbReference>
<organism evidence="2 3">
    <name type="scientific">Rubrobacter taiwanensis</name>
    <dbReference type="NCBI Taxonomy" id="185139"/>
    <lineage>
        <taxon>Bacteria</taxon>
        <taxon>Bacillati</taxon>
        <taxon>Actinomycetota</taxon>
        <taxon>Rubrobacteria</taxon>
        <taxon>Rubrobacterales</taxon>
        <taxon>Rubrobacteraceae</taxon>
        <taxon>Rubrobacter</taxon>
    </lineage>
</organism>
<dbReference type="Gene3D" id="1.10.3210.10">
    <property type="entry name" value="Hypothetical protein af1432"/>
    <property type="match status" value="1"/>
</dbReference>
<dbReference type="GO" id="GO:0006203">
    <property type="term" value="P:dGTP catabolic process"/>
    <property type="evidence" value="ECO:0007669"/>
    <property type="project" value="TreeGrafter"/>
</dbReference>
<dbReference type="Proteomes" id="UP000295244">
    <property type="component" value="Unassembled WGS sequence"/>
</dbReference>
<dbReference type="PANTHER" id="PTHR11373">
    <property type="entry name" value="DEOXYNUCLEOSIDE TRIPHOSPHATE TRIPHOSPHOHYDROLASE"/>
    <property type="match status" value="1"/>
</dbReference>
<dbReference type="OrthoDB" id="581608at2"/>
<evidence type="ECO:0000313" key="3">
    <source>
        <dbReference type="Proteomes" id="UP000295244"/>
    </source>
</evidence>
<dbReference type="SMART" id="SM00471">
    <property type="entry name" value="HDc"/>
    <property type="match status" value="1"/>
</dbReference>
<dbReference type="GO" id="GO:0008832">
    <property type="term" value="F:dGTPase activity"/>
    <property type="evidence" value="ECO:0007669"/>
    <property type="project" value="TreeGrafter"/>
</dbReference>
<gene>
    <name evidence="2" type="ORF">E0L93_06755</name>
</gene>
<sequence length="440" mass="49999">MSGAEELFHNPGESIRDGVWGDIPVNHAVRSLLDTPSFQRLRGIQQLGFTSYTFPGAHHTRFEHSVGVYHLTRLAIKRLLDSGAYLREEEVRGALAAALLHDIGHYPFSHAIEELALPHIIPHEELGQRVIEKSEVGEVLQKEWGLAPGRVSRLVARTPPEDLTPTEQLARDLLSGSLDVDKLDYLVRDARYAGVPYGMIDVERLIQSLRVVGIGNEAVLAIDESGIGALQSLVFARYLMFYNVYWHHTTRTLTVMFLRAVQDALAQEKVSPEDLSLQDDAGILELLLRSSEPGDSTNTLIRRIKGRQLYRRAVELDDRHPSFHRLTPLKEDATWRRRVEEAWARYLTRYHKESAGPSDILIDLPENKRFTVEMRVIRRHPLPGERNPVTWAEVSGLNTDDMARYHARIRRVRVVASNEALARSVRHHAEELFTIAEEIA</sequence>
<proteinExistence type="predicted"/>
<reference evidence="2 3" key="1">
    <citation type="submission" date="2019-03" db="EMBL/GenBank/DDBJ databases">
        <title>Whole genome sequence of a novel Rubrobacter taiwanensis strain, isolated from Yellowstone National Park.</title>
        <authorList>
            <person name="Freed S."/>
            <person name="Ramaley R.F."/>
            <person name="Kyndt J.A."/>
        </authorList>
    </citation>
    <scope>NUCLEOTIDE SEQUENCE [LARGE SCALE GENOMIC DNA]</scope>
    <source>
        <strain evidence="2 3">Yellowstone</strain>
    </source>
</reference>
<dbReference type="RefSeq" id="WP_132690257.1">
    <property type="nucleotide sequence ID" value="NZ_SKBU01000013.1"/>
</dbReference>
<name>A0A4R1BL25_9ACTN</name>
<dbReference type="PANTHER" id="PTHR11373:SF4">
    <property type="entry name" value="DEOXYNUCLEOSIDE TRIPHOSPHATE TRIPHOSPHOHYDROLASE SAMHD1"/>
    <property type="match status" value="1"/>
</dbReference>
<dbReference type="Pfam" id="PF01966">
    <property type="entry name" value="HD"/>
    <property type="match status" value="1"/>
</dbReference>
<dbReference type="EMBL" id="SKBU01000013">
    <property type="protein sequence ID" value="TCJ18110.1"/>
    <property type="molecule type" value="Genomic_DNA"/>
</dbReference>
<feature type="domain" description="HD/PDEase" evidence="1">
    <location>
        <begin position="57"/>
        <end position="195"/>
    </location>
</feature>
<dbReference type="InterPro" id="IPR045509">
    <property type="entry name" value="HD_assoc_2"/>
</dbReference>
<dbReference type="AlphaFoldDB" id="A0A4R1BL25"/>
<protein>
    <submittedName>
        <fullName evidence="2">HD domain-containing protein</fullName>
    </submittedName>
</protein>
<accession>A0A4R1BL25</accession>
<dbReference type="InterPro" id="IPR006674">
    <property type="entry name" value="HD_domain"/>
</dbReference>
<evidence type="ECO:0000259" key="1">
    <source>
        <dbReference type="SMART" id="SM00471"/>
    </source>
</evidence>
<dbReference type="InterPro" id="IPR003607">
    <property type="entry name" value="HD/PDEase_dom"/>
</dbReference>
<dbReference type="SUPFAM" id="SSF109604">
    <property type="entry name" value="HD-domain/PDEase-like"/>
    <property type="match status" value="1"/>
</dbReference>